<feature type="chain" id="PRO_5043351589" description="Secreted protein" evidence="1">
    <location>
        <begin position="20"/>
        <end position="130"/>
    </location>
</feature>
<keyword evidence="1" id="KW-0732">Signal</keyword>
<comment type="caution">
    <text evidence="2">The sequence shown here is derived from an EMBL/GenBank/DDBJ whole genome shotgun (WGS) entry which is preliminary data.</text>
</comment>
<sequence>MTCLSLLWFAITIAHEVYRLRHIPPSSSRPWPLLFGTNGFAVILRAEPALFQLLRSQASILLSFSLPPLSPSRTCRSAAHLCHVAAATTPPNPSAHAVVSSTEDPSMTSASIPTAQLLQASISSTMSRCS</sequence>
<dbReference type="AlphaFoldDB" id="A0AAW1W4B2"/>
<organism evidence="2 3">
    <name type="scientific">Rubus argutus</name>
    <name type="common">Southern blackberry</name>
    <dbReference type="NCBI Taxonomy" id="59490"/>
    <lineage>
        <taxon>Eukaryota</taxon>
        <taxon>Viridiplantae</taxon>
        <taxon>Streptophyta</taxon>
        <taxon>Embryophyta</taxon>
        <taxon>Tracheophyta</taxon>
        <taxon>Spermatophyta</taxon>
        <taxon>Magnoliopsida</taxon>
        <taxon>eudicotyledons</taxon>
        <taxon>Gunneridae</taxon>
        <taxon>Pentapetalae</taxon>
        <taxon>rosids</taxon>
        <taxon>fabids</taxon>
        <taxon>Rosales</taxon>
        <taxon>Rosaceae</taxon>
        <taxon>Rosoideae</taxon>
        <taxon>Rosoideae incertae sedis</taxon>
        <taxon>Rubus</taxon>
    </lineage>
</organism>
<keyword evidence="3" id="KW-1185">Reference proteome</keyword>
<name>A0AAW1W4B2_RUBAR</name>
<feature type="signal peptide" evidence="1">
    <location>
        <begin position="1"/>
        <end position="19"/>
    </location>
</feature>
<dbReference type="EMBL" id="JBEDUW010000006">
    <property type="protein sequence ID" value="KAK9919492.1"/>
    <property type="molecule type" value="Genomic_DNA"/>
</dbReference>
<evidence type="ECO:0008006" key="4">
    <source>
        <dbReference type="Google" id="ProtNLM"/>
    </source>
</evidence>
<gene>
    <name evidence="2" type="ORF">M0R45_028083</name>
</gene>
<evidence type="ECO:0000256" key="1">
    <source>
        <dbReference type="SAM" id="SignalP"/>
    </source>
</evidence>
<reference evidence="2 3" key="1">
    <citation type="journal article" date="2023" name="G3 (Bethesda)">
        <title>A chromosome-length genome assembly and annotation of blackberry (Rubus argutus, cv. 'Hillquist').</title>
        <authorList>
            <person name="Bruna T."/>
            <person name="Aryal R."/>
            <person name="Dudchenko O."/>
            <person name="Sargent D.J."/>
            <person name="Mead D."/>
            <person name="Buti M."/>
            <person name="Cavallini A."/>
            <person name="Hytonen T."/>
            <person name="Andres J."/>
            <person name="Pham M."/>
            <person name="Weisz D."/>
            <person name="Mascagni F."/>
            <person name="Usai G."/>
            <person name="Natali L."/>
            <person name="Bassil N."/>
            <person name="Fernandez G.E."/>
            <person name="Lomsadze A."/>
            <person name="Armour M."/>
            <person name="Olukolu B."/>
            <person name="Poorten T."/>
            <person name="Britton C."/>
            <person name="Davik J."/>
            <person name="Ashrafi H."/>
            <person name="Aiden E.L."/>
            <person name="Borodovsky M."/>
            <person name="Worthington M."/>
        </authorList>
    </citation>
    <scope>NUCLEOTIDE SEQUENCE [LARGE SCALE GENOMIC DNA]</scope>
    <source>
        <strain evidence="2">PI 553951</strain>
    </source>
</reference>
<evidence type="ECO:0000313" key="2">
    <source>
        <dbReference type="EMBL" id="KAK9919492.1"/>
    </source>
</evidence>
<protein>
    <recommendedName>
        <fullName evidence="4">Secreted protein</fullName>
    </recommendedName>
</protein>
<evidence type="ECO:0000313" key="3">
    <source>
        <dbReference type="Proteomes" id="UP001457282"/>
    </source>
</evidence>
<dbReference type="Proteomes" id="UP001457282">
    <property type="component" value="Unassembled WGS sequence"/>
</dbReference>
<proteinExistence type="predicted"/>
<accession>A0AAW1W4B2</accession>